<dbReference type="Pfam" id="PF03476">
    <property type="entry name" value="MOSC_N"/>
    <property type="match status" value="1"/>
</dbReference>
<proteinExistence type="predicted"/>
<dbReference type="Proteomes" id="UP000749559">
    <property type="component" value="Unassembled WGS sequence"/>
</dbReference>
<reference evidence="1" key="1">
    <citation type="submission" date="2022-03" db="EMBL/GenBank/DDBJ databases">
        <authorList>
            <person name="Martin C."/>
        </authorList>
    </citation>
    <scope>NUCLEOTIDE SEQUENCE</scope>
</reference>
<dbReference type="PANTHER" id="PTHR14237">
    <property type="entry name" value="MOLYBDOPTERIN COFACTOR SULFURASE MOSC"/>
    <property type="match status" value="1"/>
</dbReference>
<dbReference type="InterPro" id="IPR005303">
    <property type="entry name" value="MOCOS_middle"/>
</dbReference>
<dbReference type="Pfam" id="PF03473">
    <property type="entry name" value="MOSC"/>
    <property type="match status" value="1"/>
</dbReference>
<dbReference type="EMBL" id="CAIIXF020000001">
    <property type="protein sequence ID" value="CAH1775837.1"/>
    <property type="molecule type" value="Genomic_DNA"/>
</dbReference>
<dbReference type="GO" id="GO:0003824">
    <property type="term" value="F:catalytic activity"/>
    <property type="evidence" value="ECO:0007669"/>
    <property type="project" value="InterPro"/>
</dbReference>
<dbReference type="PROSITE" id="PS51340">
    <property type="entry name" value="MOSC"/>
    <property type="match status" value="1"/>
</dbReference>
<dbReference type="InterPro" id="IPR011037">
    <property type="entry name" value="Pyrv_Knase-like_insert_dom_sf"/>
</dbReference>
<dbReference type="GO" id="GO:0030170">
    <property type="term" value="F:pyridoxal phosphate binding"/>
    <property type="evidence" value="ECO:0007669"/>
    <property type="project" value="InterPro"/>
</dbReference>
<name>A0A8J1TRA9_OWEFU</name>
<dbReference type="PANTHER" id="PTHR14237:SF19">
    <property type="entry name" value="MITOCHONDRIAL AMIDOXIME REDUCING COMPONENT 1"/>
    <property type="match status" value="1"/>
</dbReference>
<protein>
    <submittedName>
        <fullName evidence="1">Uncharacterized protein</fullName>
    </submittedName>
</protein>
<dbReference type="InterPro" id="IPR005302">
    <property type="entry name" value="MoCF_Sase_C"/>
</dbReference>
<accession>A0A8J1TRA9</accession>
<dbReference type="GO" id="GO:0030151">
    <property type="term" value="F:molybdenum ion binding"/>
    <property type="evidence" value="ECO:0007669"/>
    <property type="project" value="InterPro"/>
</dbReference>
<dbReference type="SUPFAM" id="SSF50800">
    <property type="entry name" value="PK beta-barrel domain-like"/>
    <property type="match status" value="1"/>
</dbReference>
<evidence type="ECO:0000313" key="1">
    <source>
        <dbReference type="EMBL" id="CAH1775837.1"/>
    </source>
</evidence>
<keyword evidence="2" id="KW-1185">Reference proteome</keyword>
<dbReference type="AlphaFoldDB" id="A0A8J1TRA9"/>
<gene>
    <name evidence="1" type="ORF">OFUS_LOCUS3089</name>
</gene>
<sequence length="337" mass="38439">MSSADSRTIVILAGLAGIKYAVMTFIAKKHKDNAKPVATIDEIYFYPFKALKGFMVNEIELTYTGFKYKGLYDRHFMIVNDCDEIVTSKEQPSLVLISTSIQNDRLWLHVDGMEDTSLPLDTQNLNRLCGKVRTVKNWFNYCKGIDCGDEIAAWFNKYLKKTNLRVIYFDKKFEIPFADGFSSWDGLLKNWDMSSYTDGSPVSLISHSSIDDLNTRLPKESKIRTVRQFRMNLIVKDCAPYAEDDWQEFYIGETKLHHCLVCPRCIAPNVDPLTGKRSKAFEPLKTLKTYRLPDELVKRMYPKTCPDVKKLATFPKIGALCGVDTCGTIKVGDIVKV</sequence>
<dbReference type="OrthoDB" id="17255at2759"/>
<comment type="caution">
    <text evidence="1">The sequence shown here is derived from an EMBL/GenBank/DDBJ whole genome shotgun (WGS) entry which is preliminary data.</text>
</comment>
<organism evidence="1 2">
    <name type="scientific">Owenia fusiformis</name>
    <name type="common">Polychaete worm</name>
    <dbReference type="NCBI Taxonomy" id="6347"/>
    <lineage>
        <taxon>Eukaryota</taxon>
        <taxon>Metazoa</taxon>
        <taxon>Spiralia</taxon>
        <taxon>Lophotrochozoa</taxon>
        <taxon>Annelida</taxon>
        <taxon>Polychaeta</taxon>
        <taxon>Sedentaria</taxon>
        <taxon>Canalipalpata</taxon>
        <taxon>Sabellida</taxon>
        <taxon>Oweniida</taxon>
        <taxon>Oweniidae</taxon>
        <taxon>Owenia</taxon>
    </lineage>
</organism>
<evidence type="ECO:0000313" key="2">
    <source>
        <dbReference type="Proteomes" id="UP000749559"/>
    </source>
</evidence>
<dbReference type="SUPFAM" id="SSF141673">
    <property type="entry name" value="MOSC N-terminal domain-like"/>
    <property type="match status" value="1"/>
</dbReference>